<organism evidence="5 6">
    <name type="scientific">Ruania alba</name>
    <dbReference type="NCBI Taxonomy" id="648782"/>
    <lineage>
        <taxon>Bacteria</taxon>
        <taxon>Bacillati</taxon>
        <taxon>Actinomycetota</taxon>
        <taxon>Actinomycetes</taxon>
        <taxon>Micrococcales</taxon>
        <taxon>Ruaniaceae</taxon>
        <taxon>Ruania</taxon>
    </lineage>
</organism>
<reference evidence="6" key="1">
    <citation type="submission" date="2016-10" db="EMBL/GenBank/DDBJ databases">
        <authorList>
            <person name="Varghese N."/>
            <person name="Submissions S."/>
        </authorList>
    </citation>
    <scope>NUCLEOTIDE SEQUENCE [LARGE SCALE GENOMIC DNA]</scope>
    <source>
        <strain evidence="6">DSM 21368</strain>
    </source>
</reference>
<dbReference type="Gene3D" id="2.60.40.10">
    <property type="entry name" value="Immunoglobulins"/>
    <property type="match status" value="1"/>
</dbReference>
<dbReference type="EMBL" id="FNTX01000001">
    <property type="protein sequence ID" value="SEE17335.1"/>
    <property type="molecule type" value="Genomic_DNA"/>
</dbReference>
<name>A0A1H5GPB0_9MICO</name>
<dbReference type="InterPro" id="IPR040683">
    <property type="entry name" value="CshA_NR2"/>
</dbReference>
<feature type="domain" description="GEVED" evidence="3">
    <location>
        <begin position="391"/>
        <end position="468"/>
    </location>
</feature>
<gene>
    <name evidence="5" type="ORF">SAMN04488554_1711</name>
</gene>
<dbReference type="AlphaFoldDB" id="A0A1H5GPB0"/>
<dbReference type="InterPro" id="IPR057687">
    <property type="entry name" value="DUF7927"/>
</dbReference>
<dbReference type="Proteomes" id="UP000199220">
    <property type="component" value="Unassembled WGS sequence"/>
</dbReference>
<proteinExistence type="predicted"/>
<dbReference type="Pfam" id="PF18651">
    <property type="entry name" value="CshA_NR2"/>
    <property type="match status" value="1"/>
</dbReference>
<evidence type="ECO:0000259" key="3">
    <source>
        <dbReference type="Pfam" id="PF20009"/>
    </source>
</evidence>
<dbReference type="InterPro" id="IPR013783">
    <property type="entry name" value="Ig-like_fold"/>
</dbReference>
<protein>
    <submittedName>
        <fullName evidence="5">Conserved repeat domain-containing protein</fullName>
    </submittedName>
</protein>
<feature type="region of interest" description="Disordered" evidence="1">
    <location>
        <begin position="1"/>
        <end position="20"/>
    </location>
</feature>
<dbReference type="GO" id="GO:0005975">
    <property type="term" value="P:carbohydrate metabolic process"/>
    <property type="evidence" value="ECO:0007669"/>
    <property type="project" value="UniProtKB-ARBA"/>
</dbReference>
<dbReference type="InterPro" id="IPR045474">
    <property type="entry name" value="GEVED"/>
</dbReference>
<feature type="region of interest" description="Disordered" evidence="1">
    <location>
        <begin position="339"/>
        <end position="364"/>
    </location>
</feature>
<feature type="domain" description="DUF7927" evidence="4">
    <location>
        <begin position="474"/>
        <end position="539"/>
    </location>
</feature>
<dbReference type="Pfam" id="PF25549">
    <property type="entry name" value="DUF7927"/>
    <property type="match status" value="1"/>
</dbReference>
<evidence type="ECO:0000259" key="4">
    <source>
        <dbReference type="Pfam" id="PF25549"/>
    </source>
</evidence>
<evidence type="ECO:0000313" key="5">
    <source>
        <dbReference type="EMBL" id="SEE17335.1"/>
    </source>
</evidence>
<evidence type="ECO:0000313" key="6">
    <source>
        <dbReference type="Proteomes" id="UP000199220"/>
    </source>
</evidence>
<accession>A0A1H5GPB0</accession>
<feature type="compositionally biased region" description="Basic residues" evidence="1">
    <location>
        <begin position="1"/>
        <end position="12"/>
    </location>
</feature>
<feature type="domain" description="Surface adhesin CshA non-repetitive" evidence="2">
    <location>
        <begin position="74"/>
        <end position="282"/>
    </location>
</feature>
<dbReference type="STRING" id="648782.SAMN04488554_1711"/>
<dbReference type="Pfam" id="PF20009">
    <property type="entry name" value="GEVED"/>
    <property type="match status" value="1"/>
</dbReference>
<evidence type="ECO:0000259" key="2">
    <source>
        <dbReference type="Pfam" id="PF18651"/>
    </source>
</evidence>
<feature type="compositionally biased region" description="Acidic residues" evidence="1">
    <location>
        <begin position="351"/>
        <end position="364"/>
    </location>
</feature>
<sequence>MKHRASQHHGARRSLNSSGNGHRPFLKWSALKRLVALTGALALVSGVLGAGASLVTAAPARAAYATGGDGLYPDSIDWFEWGEHGEGLSDQTVTNTHTVAGMELATTCTISGLNGQAEAYRPGTWEGDGLDNLYNIGGTGTSNQLISGISNTNLGTLVSFNFDCQVTLDGVPVPLQGLVIADAEASNSGHSSRPDEYIEATPNSTDSTWRVIDRFRADGCDASTLASVDSSNTLRFTTDGDECSVRMADGDGPMAVGFMEGATGASVALQGRGKSAIALGVVLASDFGDAPESYGEAGALFDRGWQGGEVAVGTTAVSGDDFELGVPGEPALGLGAMVDSEPEHQHTPDATGDDVTDEADEDSVDLPETIHVTPGETYTLEDVDARGDGFVAGWIDWNGNGVFDDGEQSDVVAAGGAVDLTWTVPADTVTSSGDDLSFLRLRIAQDEAGVASATGMSTSGEVEDHAVNIALPGLEIEKTSDATENTRPGDTVTYTVTATNTGDAAFTEDSPAAVFDDLSGVLDDATYNNDAAADQSGEVSYAEPLCPGPVRSVPARA</sequence>
<evidence type="ECO:0000256" key="1">
    <source>
        <dbReference type="SAM" id="MobiDB-lite"/>
    </source>
</evidence>
<keyword evidence="6" id="KW-1185">Reference proteome</keyword>